<reference evidence="6" key="2">
    <citation type="submission" date="2020-09" db="EMBL/GenBank/DDBJ databases">
        <authorList>
            <person name="Sun Q."/>
            <person name="Zhou Y."/>
        </authorList>
    </citation>
    <scope>NUCLEOTIDE SEQUENCE</scope>
    <source>
        <strain evidence="6">CGMCC 1.15388</strain>
    </source>
</reference>
<name>A0A917AWW9_9MICC</name>
<evidence type="ECO:0000256" key="3">
    <source>
        <dbReference type="ARBA" id="ARBA00023125"/>
    </source>
</evidence>
<dbReference type="CDD" id="cd08414">
    <property type="entry name" value="PBP2_LTTR_aromatics_like"/>
    <property type="match status" value="1"/>
</dbReference>
<feature type="domain" description="HTH lysR-type" evidence="5">
    <location>
        <begin position="14"/>
        <end position="71"/>
    </location>
</feature>
<dbReference type="EMBL" id="BMIS01000018">
    <property type="protein sequence ID" value="GGE78354.1"/>
    <property type="molecule type" value="Genomic_DNA"/>
</dbReference>
<dbReference type="InterPro" id="IPR036388">
    <property type="entry name" value="WH-like_DNA-bd_sf"/>
</dbReference>
<dbReference type="Pfam" id="PF03466">
    <property type="entry name" value="LysR_substrate"/>
    <property type="match status" value="1"/>
</dbReference>
<dbReference type="GO" id="GO:0032993">
    <property type="term" value="C:protein-DNA complex"/>
    <property type="evidence" value="ECO:0007669"/>
    <property type="project" value="TreeGrafter"/>
</dbReference>
<dbReference type="GO" id="GO:0003677">
    <property type="term" value="F:DNA binding"/>
    <property type="evidence" value="ECO:0007669"/>
    <property type="project" value="UniProtKB-KW"/>
</dbReference>
<keyword evidence="2" id="KW-0805">Transcription regulation</keyword>
<evidence type="ECO:0000256" key="2">
    <source>
        <dbReference type="ARBA" id="ARBA00023015"/>
    </source>
</evidence>
<evidence type="ECO:0000313" key="7">
    <source>
        <dbReference type="Proteomes" id="UP000633136"/>
    </source>
</evidence>
<dbReference type="PRINTS" id="PR00039">
    <property type="entry name" value="HTHLYSR"/>
</dbReference>
<dbReference type="Pfam" id="PF00126">
    <property type="entry name" value="HTH_1"/>
    <property type="match status" value="1"/>
</dbReference>
<keyword evidence="7" id="KW-1185">Reference proteome</keyword>
<dbReference type="AlphaFoldDB" id="A0A917AWW9"/>
<evidence type="ECO:0000256" key="4">
    <source>
        <dbReference type="ARBA" id="ARBA00023163"/>
    </source>
</evidence>
<reference evidence="6" key="1">
    <citation type="journal article" date="2014" name="Int. J. Syst. Evol. Microbiol.">
        <title>Complete genome sequence of Corynebacterium casei LMG S-19264T (=DSM 44701T), isolated from a smear-ripened cheese.</title>
        <authorList>
            <consortium name="US DOE Joint Genome Institute (JGI-PGF)"/>
            <person name="Walter F."/>
            <person name="Albersmeier A."/>
            <person name="Kalinowski J."/>
            <person name="Ruckert C."/>
        </authorList>
    </citation>
    <scope>NUCLEOTIDE SEQUENCE</scope>
    <source>
        <strain evidence="6">CGMCC 1.15388</strain>
    </source>
</reference>
<organism evidence="6 7">
    <name type="scientific">Nesterenkonia cremea</name>
    <dbReference type="NCBI Taxonomy" id="1882340"/>
    <lineage>
        <taxon>Bacteria</taxon>
        <taxon>Bacillati</taxon>
        <taxon>Actinomycetota</taxon>
        <taxon>Actinomycetes</taxon>
        <taxon>Micrococcales</taxon>
        <taxon>Micrococcaceae</taxon>
        <taxon>Nesterenkonia</taxon>
    </lineage>
</organism>
<dbReference type="InterPro" id="IPR000847">
    <property type="entry name" value="LysR_HTH_N"/>
</dbReference>
<dbReference type="Proteomes" id="UP000633136">
    <property type="component" value="Unassembled WGS sequence"/>
</dbReference>
<dbReference type="Gene3D" id="1.10.10.10">
    <property type="entry name" value="Winged helix-like DNA-binding domain superfamily/Winged helix DNA-binding domain"/>
    <property type="match status" value="1"/>
</dbReference>
<keyword evidence="4" id="KW-0804">Transcription</keyword>
<dbReference type="FunFam" id="1.10.10.10:FF:000001">
    <property type="entry name" value="LysR family transcriptional regulator"/>
    <property type="match status" value="1"/>
</dbReference>
<accession>A0A917AWW9</accession>
<evidence type="ECO:0000256" key="1">
    <source>
        <dbReference type="ARBA" id="ARBA00009437"/>
    </source>
</evidence>
<dbReference type="SUPFAM" id="SSF53850">
    <property type="entry name" value="Periplasmic binding protein-like II"/>
    <property type="match status" value="1"/>
</dbReference>
<dbReference type="PANTHER" id="PTHR30346">
    <property type="entry name" value="TRANSCRIPTIONAL DUAL REGULATOR HCAR-RELATED"/>
    <property type="match status" value="1"/>
</dbReference>
<comment type="caution">
    <text evidence="6">The sequence shown here is derived from an EMBL/GenBank/DDBJ whole genome shotgun (WGS) entry which is preliminary data.</text>
</comment>
<sequence>MTLYAVCFAYDVAMEIQQARCFVAVAEERHFGRAAERLRMTQSALSRSVAQLERSLSSRLVERTTRWVSLTAAGEALLPHAQEIVTLVDRSAEIVEEATKGRTGRVRLGFASPSTNHVVGPLARQIRDRLPGLRLELVSSMLSHLGLDRVLAGELDMALGRWDLLPADVASTVIAQERLLIALPVGHPLARRSAVSIKDLEKDSWVVLPSGPAAALPQRLHSLAAQAGFVPKITQIAPDSATSLVLVAAGYGVALTQSTVRDHIHAEGVEFRPIAEQPPPLKVKLIWRRDDESPALHEVIDVSKHLHPVSSGAFL</sequence>
<dbReference type="Gene3D" id="3.40.190.10">
    <property type="entry name" value="Periplasmic binding protein-like II"/>
    <property type="match status" value="2"/>
</dbReference>
<evidence type="ECO:0000313" key="6">
    <source>
        <dbReference type="EMBL" id="GGE78354.1"/>
    </source>
</evidence>
<dbReference type="InterPro" id="IPR005119">
    <property type="entry name" value="LysR_subst-bd"/>
</dbReference>
<keyword evidence="3" id="KW-0238">DNA-binding</keyword>
<dbReference type="InterPro" id="IPR036390">
    <property type="entry name" value="WH_DNA-bd_sf"/>
</dbReference>
<proteinExistence type="inferred from homology"/>
<gene>
    <name evidence="6" type="ORF">GCM10011401_26980</name>
</gene>
<dbReference type="PANTHER" id="PTHR30346:SF0">
    <property type="entry name" value="HCA OPERON TRANSCRIPTIONAL ACTIVATOR HCAR"/>
    <property type="match status" value="1"/>
</dbReference>
<protein>
    <submittedName>
        <fullName evidence="6">LysR family transcriptional regulator</fullName>
    </submittedName>
</protein>
<dbReference type="SUPFAM" id="SSF46785">
    <property type="entry name" value="Winged helix' DNA-binding domain"/>
    <property type="match status" value="1"/>
</dbReference>
<evidence type="ECO:0000259" key="5">
    <source>
        <dbReference type="PROSITE" id="PS50931"/>
    </source>
</evidence>
<dbReference type="GO" id="GO:0003700">
    <property type="term" value="F:DNA-binding transcription factor activity"/>
    <property type="evidence" value="ECO:0007669"/>
    <property type="project" value="InterPro"/>
</dbReference>
<comment type="similarity">
    <text evidence="1">Belongs to the LysR transcriptional regulatory family.</text>
</comment>
<dbReference type="PROSITE" id="PS50931">
    <property type="entry name" value="HTH_LYSR"/>
    <property type="match status" value="1"/>
</dbReference>